<feature type="compositionally biased region" description="Basic residues" evidence="12">
    <location>
        <begin position="61"/>
        <end position="73"/>
    </location>
</feature>
<dbReference type="Proteomes" id="UP000257109">
    <property type="component" value="Unassembled WGS sequence"/>
</dbReference>
<evidence type="ECO:0000256" key="7">
    <source>
        <dbReference type="ARBA" id="ARBA00023080"/>
    </source>
</evidence>
<evidence type="ECO:0000256" key="5">
    <source>
        <dbReference type="ARBA" id="ARBA00022801"/>
    </source>
</evidence>
<dbReference type="UniPathway" id="UPA00591">
    <property type="reaction ID" value="UER00663"/>
</dbReference>
<evidence type="ECO:0000256" key="9">
    <source>
        <dbReference type="PIRSR" id="PIRSR606329-1"/>
    </source>
</evidence>
<dbReference type="Gene3D" id="3.20.20.140">
    <property type="entry name" value="Metal-dependent hydrolases"/>
    <property type="match status" value="1"/>
</dbReference>
<dbReference type="PANTHER" id="PTHR11359">
    <property type="entry name" value="AMP DEAMINASE"/>
    <property type="match status" value="1"/>
</dbReference>
<evidence type="ECO:0000256" key="11">
    <source>
        <dbReference type="PIRSR" id="PIRSR606329-3"/>
    </source>
</evidence>
<evidence type="ECO:0000256" key="1">
    <source>
        <dbReference type="ARBA" id="ARBA00004955"/>
    </source>
</evidence>
<dbReference type="FunFam" id="3.20.20.140:FF:000035">
    <property type="entry name" value="Probable amp deaminase"/>
    <property type="match status" value="1"/>
</dbReference>
<evidence type="ECO:0000256" key="2">
    <source>
        <dbReference type="ARBA" id="ARBA00006676"/>
    </source>
</evidence>
<dbReference type="GO" id="GO:0046033">
    <property type="term" value="P:AMP metabolic process"/>
    <property type="evidence" value="ECO:0007669"/>
    <property type="project" value="TreeGrafter"/>
</dbReference>
<evidence type="ECO:0000256" key="10">
    <source>
        <dbReference type="PIRSR" id="PIRSR606329-2"/>
    </source>
</evidence>
<evidence type="ECO:0000256" key="3">
    <source>
        <dbReference type="ARBA" id="ARBA00012775"/>
    </source>
</evidence>
<dbReference type="EC" id="3.5.4.6" evidence="3"/>
<feature type="binding site" evidence="10">
    <location>
        <begin position="764"/>
        <end position="767"/>
    </location>
    <ligand>
        <name>substrate</name>
    </ligand>
</feature>
<dbReference type="Pfam" id="PF19326">
    <property type="entry name" value="AMP_deaminase"/>
    <property type="match status" value="1"/>
</dbReference>
<feature type="binding site" evidence="10">
    <location>
        <position position="420"/>
    </location>
    <ligand>
        <name>substrate</name>
    </ligand>
</feature>
<evidence type="ECO:0000256" key="6">
    <source>
        <dbReference type="ARBA" id="ARBA00022833"/>
    </source>
</evidence>
<dbReference type="CDD" id="cd01319">
    <property type="entry name" value="AMPD"/>
    <property type="match status" value="1"/>
</dbReference>
<gene>
    <name evidence="13" type="primary">AMPD</name>
    <name evidence="13" type="ORF">CR513_33233</name>
</gene>
<dbReference type="GO" id="GO:0046872">
    <property type="term" value="F:metal ion binding"/>
    <property type="evidence" value="ECO:0007669"/>
    <property type="project" value="UniProtKB-KW"/>
</dbReference>
<dbReference type="PANTHER" id="PTHR11359:SF0">
    <property type="entry name" value="AMP DEAMINASE"/>
    <property type="match status" value="1"/>
</dbReference>
<protein>
    <recommendedName>
        <fullName evidence="3">AMP deaminase</fullName>
        <ecNumber evidence="3">3.5.4.6</ecNumber>
    </recommendedName>
</protein>
<evidence type="ECO:0000313" key="13">
    <source>
        <dbReference type="EMBL" id="RDX85560.1"/>
    </source>
</evidence>
<dbReference type="InterPro" id="IPR006329">
    <property type="entry name" value="AMPD"/>
</dbReference>
<accession>A0A371G4R1</accession>
<feature type="compositionally biased region" description="Polar residues" evidence="12">
    <location>
        <begin position="136"/>
        <end position="146"/>
    </location>
</feature>
<feature type="non-terminal residue" evidence="13">
    <location>
        <position position="1"/>
    </location>
</feature>
<dbReference type="AlphaFoldDB" id="A0A371G4R1"/>
<dbReference type="FunFam" id="4.10.800.20:FF:000001">
    <property type="entry name" value="AMP deaminase"/>
    <property type="match status" value="1"/>
</dbReference>
<dbReference type="PROSITE" id="PS00485">
    <property type="entry name" value="A_DEAMINASE"/>
    <property type="match status" value="1"/>
</dbReference>
<keyword evidence="4 11" id="KW-0479">Metal-binding</keyword>
<dbReference type="NCBIfam" id="TIGR01429">
    <property type="entry name" value="AMP_deaminase"/>
    <property type="match status" value="1"/>
</dbReference>
<comment type="pathway">
    <text evidence="1">Purine metabolism; IMP biosynthesis via salvage pathway; IMP from AMP: step 1/1.</text>
</comment>
<dbReference type="EMBL" id="QJKJ01006761">
    <property type="protein sequence ID" value="RDX85560.1"/>
    <property type="molecule type" value="Genomic_DNA"/>
</dbReference>
<comment type="catalytic activity">
    <reaction evidence="8">
        <text>AMP + H2O + H(+) = IMP + NH4(+)</text>
        <dbReference type="Rhea" id="RHEA:14777"/>
        <dbReference type="ChEBI" id="CHEBI:15377"/>
        <dbReference type="ChEBI" id="CHEBI:15378"/>
        <dbReference type="ChEBI" id="CHEBI:28938"/>
        <dbReference type="ChEBI" id="CHEBI:58053"/>
        <dbReference type="ChEBI" id="CHEBI:456215"/>
        <dbReference type="EC" id="3.5.4.6"/>
    </reaction>
</comment>
<evidence type="ECO:0000256" key="8">
    <source>
        <dbReference type="ARBA" id="ARBA00051746"/>
    </source>
</evidence>
<dbReference type="GO" id="GO:0005829">
    <property type="term" value="C:cytosol"/>
    <property type="evidence" value="ECO:0007669"/>
    <property type="project" value="TreeGrafter"/>
</dbReference>
<feature type="region of interest" description="Disordered" evidence="12">
    <location>
        <begin position="136"/>
        <end position="167"/>
    </location>
</feature>
<dbReference type="STRING" id="157652.A0A371G4R1"/>
<feature type="region of interest" description="Disordered" evidence="12">
    <location>
        <begin position="43"/>
        <end position="83"/>
    </location>
</feature>
<comment type="similarity">
    <text evidence="2">Belongs to the metallo-dependent hydrolases superfamily. Adenosine and AMP deaminases family.</text>
</comment>
<dbReference type="InterPro" id="IPR032466">
    <property type="entry name" value="Metal_Hydrolase"/>
</dbReference>
<sequence>MDAHAVHLALAALVGASVVAVSAYYMHRKTLAQLLEFAQTVEREREDGGGGGSDAESPPAHLKKRRGSSRRRVNGGYRRGSASLPDVTAISGGFDGDERRNGPVHVEGIPAGLPRLHTLREDLFLTGKPAQSGSFKRSLLRSTSPKSPVASASAFESVEGSDDEDNMTDKAKLDTTYLHTNGTVGPEGKIPFETLPNHVNANGEQMAIASSMIRSHSVSGDLHGVQPDPIAADILRKEPEHEIFTRLKITPIEAPSPDEVEAYVVLQECLEMRKKYVFREDVAPWDKEVISDPSTPKPNPEPFLYTSEGKSDHYFEMQDGVVHVYKDREGGVLMPACLLLAAKEELFPVADATTFFTDLHHILRVIAAGNIRTLCHHRLNLLEQKFNLHLMLNADREFLAQKSAPHRDFYNVRKVDTHVHHSACMNQKHLLRFIKSKLRKEPDEVVIFRDGTYLTLKEVFESLDLTGYDLNVDLLDVHADKSTFHRFDKFNLKYNPCGQSRLREIFLKQDNLIQGRFLGELTKQVFSDLAASKYQMAEYRISIYGRKQSEWDQLASWIVNNDLYSENVVWLIQLPRLYNVYKEMGIATSFQNMLDNIFIPLFEVTVDPDSHPQLHVFLKQVVGLDLVDDESKPERRPTKHMPTPAQWTNVFNPAFSYYVYYCYANLYTLNKLRESKGMTTIKFRPHSGEAGDIDHLAATFLTAHNIAHGINLKKSPVLQYLYYLAQIGLAMSPLSNNSLFLDYHRNPFPMFFLRGLNVSLSTDDPLQIHLTKEPLVEEYSIAASVWKLSSCDLCEIARNSVYQSGFSHALKSHWIGKGYYKRGPNGNDIQRTNVPHIRLEFRDTIWREEMQQVYLGKAIIPEEVEK</sequence>
<dbReference type="InterPro" id="IPR006650">
    <property type="entry name" value="A/AMP_deam_AS"/>
</dbReference>
<name>A0A371G4R1_MUCPR</name>
<feature type="binding site" evidence="11">
    <location>
        <position position="686"/>
    </location>
    <ligand>
        <name>Zn(2+)</name>
        <dbReference type="ChEBI" id="CHEBI:29105"/>
        <note>catalytic</note>
    </ligand>
</feature>
<evidence type="ECO:0000256" key="12">
    <source>
        <dbReference type="SAM" id="MobiDB-lite"/>
    </source>
</evidence>
<organism evidence="13 14">
    <name type="scientific">Mucuna pruriens</name>
    <name type="common">Velvet bean</name>
    <name type="synonym">Dolichos pruriens</name>
    <dbReference type="NCBI Taxonomy" id="157652"/>
    <lineage>
        <taxon>Eukaryota</taxon>
        <taxon>Viridiplantae</taxon>
        <taxon>Streptophyta</taxon>
        <taxon>Embryophyta</taxon>
        <taxon>Tracheophyta</taxon>
        <taxon>Spermatophyta</taxon>
        <taxon>Magnoliopsida</taxon>
        <taxon>eudicotyledons</taxon>
        <taxon>Gunneridae</taxon>
        <taxon>Pentapetalae</taxon>
        <taxon>rosids</taxon>
        <taxon>fabids</taxon>
        <taxon>Fabales</taxon>
        <taxon>Fabaceae</taxon>
        <taxon>Papilionoideae</taxon>
        <taxon>50 kb inversion clade</taxon>
        <taxon>NPAAA clade</taxon>
        <taxon>indigoferoid/millettioid clade</taxon>
        <taxon>Phaseoleae</taxon>
        <taxon>Mucuna</taxon>
    </lineage>
</organism>
<dbReference type="GO" id="GO:0032264">
    <property type="term" value="P:IMP salvage"/>
    <property type="evidence" value="ECO:0007669"/>
    <property type="project" value="UniProtKB-UniPathway"/>
</dbReference>
<keyword evidence="7" id="KW-0546">Nucleotide metabolism</keyword>
<dbReference type="SUPFAM" id="SSF51556">
    <property type="entry name" value="Metallo-dependent hydrolases"/>
    <property type="match status" value="1"/>
</dbReference>
<keyword evidence="6 11" id="KW-0862">Zinc</keyword>
<dbReference type="OrthoDB" id="1723809at2759"/>
<dbReference type="GO" id="GO:0003876">
    <property type="term" value="F:AMP deaminase activity"/>
    <property type="evidence" value="ECO:0007669"/>
    <property type="project" value="UniProtKB-EC"/>
</dbReference>
<feature type="binding site" evidence="11">
    <location>
        <position position="763"/>
    </location>
    <ligand>
        <name>Zn(2+)</name>
        <dbReference type="ChEBI" id="CHEBI:29105"/>
        <note>catalytic</note>
    </ligand>
</feature>
<evidence type="ECO:0000256" key="4">
    <source>
        <dbReference type="ARBA" id="ARBA00022723"/>
    </source>
</evidence>
<proteinExistence type="inferred from homology"/>
<comment type="caution">
    <text evidence="13">The sequence shown here is derived from an EMBL/GenBank/DDBJ whole genome shotgun (WGS) entry which is preliminary data.</text>
</comment>
<feature type="binding site" evidence="10">
    <location>
        <position position="689"/>
    </location>
    <ligand>
        <name>substrate</name>
    </ligand>
</feature>
<reference evidence="13" key="1">
    <citation type="submission" date="2018-05" db="EMBL/GenBank/DDBJ databases">
        <title>Draft genome of Mucuna pruriens seed.</title>
        <authorList>
            <person name="Nnadi N.E."/>
            <person name="Vos R."/>
            <person name="Hasami M.H."/>
            <person name="Devisetty U.K."/>
            <person name="Aguiy J.C."/>
        </authorList>
    </citation>
    <scope>NUCLEOTIDE SEQUENCE [LARGE SCALE GENOMIC DNA]</scope>
    <source>
        <strain evidence="13">JCA_2017</strain>
    </source>
</reference>
<comment type="cofactor">
    <cofactor evidence="11">
        <name>Zn(2+)</name>
        <dbReference type="ChEBI" id="CHEBI:29105"/>
    </cofactor>
    <text evidence="11">Binds 1 zinc ion per subunit.</text>
</comment>
<keyword evidence="5" id="KW-0378">Hydrolase</keyword>
<feature type="binding site" evidence="11">
    <location>
        <position position="420"/>
    </location>
    <ligand>
        <name>Zn(2+)</name>
        <dbReference type="ChEBI" id="CHEBI:29105"/>
        <note>catalytic</note>
    </ligand>
</feature>
<dbReference type="Gene3D" id="4.10.800.20">
    <property type="match status" value="1"/>
</dbReference>
<evidence type="ECO:0000313" key="14">
    <source>
        <dbReference type="Proteomes" id="UP000257109"/>
    </source>
</evidence>
<keyword evidence="14" id="KW-1185">Reference proteome</keyword>
<feature type="active site" description="Proton acceptor" evidence="9">
    <location>
        <position position="708"/>
    </location>
</feature>
<feature type="binding site" evidence="10">
    <location>
        <begin position="489"/>
        <end position="494"/>
    </location>
    <ligand>
        <name>substrate</name>
    </ligand>
</feature>
<feature type="binding site" evidence="11">
    <location>
        <position position="418"/>
    </location>
    <ligand>
        <name>Zn(2+)</name>
        <dbReference type="ChEBI" id="CHEBI:29105"/>
        <note>catalytic</note>
    </ligand>
</feature>